<evidence type="ECO:0000313" key="8">
    <source>
        <dbReference type="Proteomes" id="UP000305709"/>
    </source>
</evidence>
<evidence type="ECO:0000256" key="6">
    <source>
        <dbReference type="SAM" id="MobiDB-lite"/>
    </source>
</evidence>
<dbReference type="GO" id="GO:0003677">
    <property type="term" value="F:DNA binding"/>
    <property type="evidence" value="ECO:0007669"/>
    <property type="project" value="UniProtKB-KW"/>
</dbReference>
<evidence type="ECO:0000256" key="1">
    <source>
        <dbReference type="ARBA" id="ARBA00002190"/>
    </source>
</evidence>
<accession>A0A5C4NAD0</accession>
<name>A0A5C4NAD0_9RHOB</name>
<reference evidence="7 8" key="1">
    <citation type="submission" date="2019-06" db="EMBL/GenBank/DDBJ databases">
        <authorList>
            <person name="Jiang L."/>
        </authorList>
    </citation>
    <scope>NUCLEOTIDE SEQUENCE [LARGE SCALE GENOMIC DNA]</scope>
    <source>
        <strain evidence="7 8">YIM 48858</strain>
    </source>
</reference>
<keyword evidence="4" id="KW-0238">DNA-binding</keyword>
<keyword evidence="3" id="KW-0815">Transposition</keyword>
<protein>
    <recommendedName>
        <fullName evidence="9">Transposase</fullName>
    </recommendedName>
</protein>
<proteinExistence type="inferred from homology"/>
<feature type="compositionally biased region" description="Polar residues" evidence="6">
    <location>
        <begin position="136"/>
        <end position="148"/>
    </location>
</feature>
<dbReference type="Pfam" id="PF00872">
    <property type="entry name" value="Transposase_mut"/>
    <property type="match status" value="1"/>
</dbReference>
<comment type="similarity">
    <text evidence="2">Belongs to the transposase mutator family.</text>
</comment>
<dbReference type="GO" id="GO:0004803">
    <property type="term" value="F:transposase activity"/>
    <property type="evidence" value="ECO:0007669"/>
    <property type="project" value="InterPro"/>
</dbReference>
<evidence type="ECO:0000313" key="7">
    <source>
        <dbReference type="EMBL" id="TNC62125.1"/>
    </source>
</evidence>
<keyword evidence="5" id="KW-0233">DNA recombination</keyword>
<feature type="region of interest" description="Disordered" evidence="6">
    <location>
        <begin position="131"/>
        <end position="164"/>
    </location>
</feature>
<evidence type="ECO:0000256" key="5">
    <source>
        <dbReference type="ARBA" id="ARBA00023172"/>
    </source>
</evidence>
<comment type="caution">
    <text evidence="7">The sequence shown here is derived from an EMBL/GenBank/DDBJ whole genome shotgun (WGS) entry which is preliminary data.</text>
</comment>
<dbReference type="GO" id="GO:0006313">
    <property type="term" value="P:DNA transposition"/>
    <property type="evidence" value="ECO:0007669"/>
    <property type="project" value="InterPro"/>
</dbReference>
<evidence type="ECO:0000256" key="2">
    <source>
        <dbReference type="ARBA" id="ARBA00010961"/>
    </source>
</evidence>
<evidence type="ECO:0000256" key="3">
    <source>
        <dbReference type="ARBA" id="ARBA00022578"/>
    </source>
</evidence>
<dbReference type="AlphaFoldDB" id="A0A5C4NAD0"/>
<dbReference type="Proteomes" id="UP000305709">
    <property type="component" value="Unassembled WGS sequence"/>
</dbReference>
<dbReference type="EMBL" id="VDFV01000059">
    <property type="protein sequence ID" value="TNC62125.1"/>
    <property type="molecule type" value="Genomic_DNA"/>
</dbReference>
<dbReference type="OrthoDB" id="165209at2"/>
<evidence type="ECO:0008006" key="9">
    <source>
        <dbReference type="Google" id="ProtNLM"/>
    </source>
</evidence>
<sequence>MTEDTVTLLEALQRAGEDNFLHSLTETVRQILMEANVEELIGAGRYKRSGERSYWRSGYHDRSLDSRLGHLNLRDPRGRRKRRRRHRARFRDGILMCSALQHVADCRPQPHQPGRCLPSFASRRHLLHTPAEGRSLSFSSNSTGNEASLRNHRFQHRTGHVRER</sequence>
<keyword evidence="8" id="KW-1185">Reference proteome</keyword>
<comment type="function">
    <text evidence="1">Required for the transposition of the insertion element.</text>
</comment>
<gene>
    <name evidence="7" type="ORF">FHG71_20415</name>
</gene>
<organism evidence="7 8">
    <name type="scientific">Rubellimicrobium roseum</name>
    <dbReference type="NCBI Taxonomy" id="687525"/>
    <lineage>
        <taxon>Bacteria</taxon>
        <taxon>Pseudomonadati</taxon>
        <taxon>Pseudomonadota</taxon>
        <taxon>Alphaproteobacteria</taxon>
        <taxon>Rhodobacterales</taxon>
        <taxon>Roseobacteraceae</taxon>
        <taxon>Rubellimicrobium</taxon>
    </lineage>
</organism>
<dbReference type="InterPro" id="IPR001207">
    <property type="entry name" value="Transposase_mutator"/>
</dbReference>
<feature type="compositionally biased region" description="Basic residues" evidence="6">
    <location>
        <begin position="150"/>
        <end position="164"/>
    </location>
</feature>
<evidence type="ECO:0000256" key="4">
    <source>
        <dbReference type="ARBA" id="ARBA00023125"/>
    </source>
</evidence>